<dbReference type="PANTHER" id="PTHR43731:SF14">
    <property type="entry name" value="PRESENILIN-ASSOCIATED RHOMBOID-LIKE PROTEIN, MITOCHONDRIAL"/>
    <property type="match status" value="1"/>
</dbReference>
<gene>
    <name evidence="12" type="ORF">RCIX1707</name>
</gene>
<evidence type="ECO:0000256" key="5">
    <source>
        <dbReference type="ARBA" id="ARBA00022771"/>
    </source>
</evidence>
<comment type="subcellular location">
    <subcellularLocation>
        <location evidence="1">Membrane</location>
        <topology evidence="1">Multi-pass membrane protein</topology>
    </subcellularLocation>
</comment>
<evidence type="ECO:0000256" key="10">
    <source>
        <dbReference type="SAM" id="Phobius"/>
    </source>
</evidence>
<keyword evidence="4" id="KW-0479">Metal-binding</keyword>
<dbReference type="Gene3D" id="4.10.1110.10">
    <property type="entry name" value="AN1-like Zinc finger"/>
    <property type="match status" value="1"/>
</dbReference>
<dbReference type="PROSITE" id="PS51039">
    <property type="entry name" value="ZF_AN1"/>
    <property type="match status" value="1"/>
</dbReference>
<organism evidence="12 13">
    <name type="scientific">Methanocella arvoryzae (strain DSM 22066 / NBRC 105507 / MRE50)</name>
    <dbReference type="NCBI Taxonomy" id="351160"/>
    <lineage>
        <taxon>Archaea</taxon>
        <taxon>Methanobacteriati</taxon>
        <taxon>Methanobacteriota</taxon>
        <taxon>Stenosarchaea group</taxon>
        <taxon>Methanomicrobia</taxon>
        <taxon>Methanocellales</taxon>
        <taxon>Methanocellaceae</taxon>
        <taxon>Methanocella</taxon>
    </lineage>
</organism>
<evidence type="ECO:0000256" key="6">
    <source>
        <dbReference type="ARBA" id="ARBA00022801"/>
    </source>
</evidence>
<dbReference type="Pfam" id="PF01428">
    <property type="entry name" value="zf-AN1"/>
    <property type="match status" value="1"/>
</dbReference>
<keyword evidence="3 10" id="KW-0812">Transmembrane</keyword>
<dbReference type="AlphaFoldDB" id="Q0W3W6"/>
<feature type="transmembrane region" description="Helical" evidence="10">
    <location>
        <begin position="109"/>
        <end position="130"/>
    </location>
</feature>
<dbReference type="Proteomes" id="UP000000663">
    <property type="component" value="Chromosome"/>
</dbReference>
<dbReference type="InterPro" id="IPR035952">
    <property type="entry name" value="Rhomboid-like_sf"/>
</dbReference>
<dbReference type="SUPFAM" id="SSF118310">
    <property type="entry name" value="AN1-like Zinc finger"/>
    <property type="match status" value="1"/>
</dbReference>
<dbReference type="GO" id="GO:0008270">
    <property type="term" value="F:zinc ion binding"/>
    <property type="evidence" value="ECO:0007669"/>
    <property type="project" value="UniProtKB-KW"/>
</dbReference>
<dbReference type="OrthoDB" id="26567at2157"/>
<sequence length="271" mass="30390">MADNTCDFCGKHEMLPFSCKYCGGIFCASHRLPEYHNCPGLQAMKANRWVPPAQPHQQRRGTVQPKKRKSRLPKIRLPAQGYYAYILIGLTVLVYILQKLLPVSFTYNYLAFSLSSLFYAPWTIVTQVFAHDWFSLFHIFFNMLALFFFGPLLERQIGSGRFLGLYLGTGILAGLAQVLIFPGAPVLGASGAIMGIMGTLVVLMPNLRIWLFFIPMKLIYAVILFALYDLILLPSGDMIAHGAHLVGLLAGVIFGLMLKKRKGTVQTFWHV</sequence>
<keyword evidence="9 10" id="KW-0472">Membrane</keyword>
<dbReference type="InterPro" id="IPR000058">
    <property type="entry name" value="Znf_AN1"/>
</dbReference>
<dbReference type="PANTHER" id="PTHR43731">
    <property type="entry name" value="RHOMBOID PROTEASE"/>
    <property type="match status" value="1"/>
</dbReference>
<protein>
    <recommendedName>
        <fullName evidence="11">AN1-type domain-containing protein</fullName>
    </recommendedName>
</protein>
<evidence type="ECO:0000256" key="8">
    <source>
        <dbReference type="ARBA" id="ARBA00022989"/>
    </source>
</evidence>
<evidence type="ECO:0000313" key="12">
    <source>
        <dbReference type="EMBL" id="CAJ36927.1"/>
    </source>
</evidence>
<dbReference type="eggNOG" id="arCOG01768">
    <property type="taxonomic scope" value="Archaea"/>
</dbReference>
<comment type="similarity">
    <text evidence="2">Belongs to the peptidase S54 family.</text>
</comment>
<feature type="transmembrane region" description="Helical" evidence="10">
    <location>
        <begin position="136"/>
        <end position="153"/>
    </location>
</feature>
<accession>Q0W3W6</accession>
<evidence type="ECO:0000313" key="13">
    <source>
        <dbReference type="Proteomes" id="UP000000663"/>
    </source>
</evidence>
<feature type="transmembrane region" description="Helical" evidence="10">
    <location>
        <begin position="186"/>
        <end position="203"/>
    </location>
</feature>
<dbReference type="GeneID" id="5145302"/>
<evidence type="ECO:0000256" key="4">
    <source>
        <dbReference type="ARBA" id="ARBA00022723"/>
    </source>
</evidence>
<evidence type="ECO:0000256" key="1">
    <source>
        <dbReference type="ARBA" id="ARBA00004141"/>
    </source>
</evidence>
<evidence type="ECO:0000256" key="2">
    <source>
        <dbReference type="ARBA" id="ARBA00009045"/>
    </source>
</evidence>
<dbReference type="SMART" id="SM00154">
    <property type="entry name" value="ZnF_AN1"/>
    <property type="match status" value="1"/>
</dbReference>
<dbReference type="Pfam" id="PF01694">
    <property type="entry name" value="Rhomboid"/>
    <property type="match status" value="1"/>
</dbReference>
<feature type="transmembrane region" description="Helical" evidence="10">
    <location>
        <begin position="80"/>
        <end position="97"/>
    </location>
</feature>
<evidence type="ECO:0000256" key="7">
    <source>
        <dbReference type="ARBA" id="ARBA00022833"/>
    </source>
</evidence>
<proteinExistence type="inferred from homology"/>
<dbReference type="GO" id="GO:0004252">
    <property type="term" value="F:serine-type endopeptidase activity"/>
    <property type="evidence" value="ECO:0007669"/>
    <property type="project" value="InterPro"/>
</dbReference>
<feature type="transmembrane region" description="Helical" evidence="10">
    <location>
        <begin position="210"/>
        <end position="232"/>
    </location>
</feature>
<dbReference type="InterPro" id="IPR035896">
    <property type="entry name" value="AN1-like_Znf"/>
</dbReference>
<evidence type="ECO:0000256" key="3">
    <source>
        <dbReference type="ARBA" id="ARBA00022692"/>
    </source>
</evidence>
<dbReference type="InterPro" id="IPR050925">
    <property type="entry name" value="Rhomboid_protease_S54"/>
</dbReference>
<dbReference type="RefSeq" id="WP_012035639.1">
    <property type="nucleotide sequence ID" value="NC_009464.1"/>
</dbReference>
<dbReference type="GO" id="GO:0016020">
    <property type="term" value="C:membrane"/>
    <property type="evidence" value="ECO:0007669"/>
    <property type="project" value="UniProtKB-SubCell"/>
</dbReference>
<dbReference type="PATRIC" id="fig|351160.9.peg.1350"/>
<dbReference type="InterPro" id="IPR022764">
    <property type="entry name" value="Peptidase_S54_rhomboid_dom"/>
</dbReference>
<keyword evidence="5" id="KW-0863">Zinc-finger</keyword>
<reference evidence="12 13" key="1">
    <citation type="journal article" date="2006" name="Science">
        <title>Genome of rice cluster I archaea -- the key methane producers in the rice rhizosphere.</title>
        <authorList>
            <person name="Erkel C."/>
            <person name="Kube M."/>
            <person name="Reinhardt R."/>
            <person name="Liesack W."/>
        </authorList>
    </citation>
    <scope>NUCLEOTIDE SEQUENCE [LARGE SCALE GENOMIC DNA]</scope>
    <source>
        <strain evidence="13">DSM 22066 / NBRC 105507 / MRE50</strain>
    </source>
</reference>
<dbReference type="SUPFAM" id="SSF144091">
    <property type="entry name" value="Rhomboid-like"/>
    <property type="match status" value="1"/>
</dbReference>
<evidence type="ECO:0000259" key="11">
    <source>
        <dbReference type="PROSITE" id="PS51039"/>
    </source>
</evidence>
<keyword evidence="8 10" id="KW-1133">Transmembrane helix</keyword>
<evidence type="ECO:0000256" key="9">
    <source>
        <dbReference type="ARBA" id="ARBA00023136"/>
    </source>
</evidence>
<dbReference type="Gene3D" id="1.20.1540.10">
    <property type="entry name" value="Rhomboid-like"/>
    <property type="match status" value="1"/>
</dbReference>
<dbReference type="EMBL" id="AM114193">
    <property type="protein sequence ID" value="CAJ36927.1"/>
    <property type="molecule type" value="Genomic_DNA"/>
</dbReference>
<keyword evidence="6" id="KW-0378">Hydrolase</keyword>
<keyword evidence="7" id="KW-0862">Zinc</keyword>
<feature type="domain" description="AN1-type" evidence="11">
    <location>
        <begin position="1"/>
        <end position="46"/>
    </location>
</feature>
<name>Q0W3W6_METAR</name>
<feature type="transmembrane region" description="Helical" evidence="10">
    <location>
        <begin position="162"/>
        <end position="180"/>
    </location>
</feature>
<keyword evidence="13" id="KW-1185">Reference proteome</keyword>
<dbReference type="KEGG" id="rci:RCIX1707"/>
<dbReference type="STRING" id="351160.RCIX1707"/>
<feature type="transmembrane region" description="Helical" evidence="10">
    <location>
        <begin position="238"/>
        <end position="258"/>
    </location>
</feature>